<dbReference type="NCBIfam" id="TIGR00125">
    <property type="entry name" value="cyt_tran_rel"/>
    <property type="match status" value="1"/>
</dbReference>
<evidence type="ECO:0000256" key="7">
    <source>
        <dbReference type="ARBA" id="ARBA00023209"/>
    </source>
</evidence>
<dbReference type="GO" id="GO:0031210">
    <property type="term" value="F:phosphatidylcholine binding"/>
    <property type="evidence" value="ECO:0007669"/>
    <property type="project" value="TreeGrafter"/>
</dbReference>
<evidence type="ECO:0000256" key="4">
    <source>
        <dbReference type="ARBA" id="ARBA00022679"/>
    </source>
</evidence>
<evidence type="ECO:0000313" key="13">
    <source>
        <dbReference type="EMBL" id="CAF0870647.1"/>
    </source>
</evidence>
<dbReference type="EC" id="2.7.7.15" evidence="10"/>
<evidence type="ECO:0000256" key="9">
    <source>
        <dbReference type="ARBA" id="ARBA00025706"/>
    </source>
</evidence>
<dbReference type="CDD" id="cd02174">
    <property type="entry name" value="CCT"/>
    <property type="match status" value="1"/>
</dbReference>
<dbReference type="EMBL" id="CAJOBA010040021">
    <property type="protein sequence ID" value="CAF4087466.1"/>
    <property type="molecule type" value="Genomic_DNA"/>
</dbReference>
<gene>
    <name evidence="13" type="ORF">GPM918_LOCUS7080</name>
    <name evidence="14" type="ORF">OVA965_LOCUS27711</name>
    <name evidence="15" type="ORF">SRO942_LOCUS7075</name>
    <name evidence="16" type="ORF">TMI583_LOCUS28460</name>
</gene>
<evidence type="ECO:0000313" key="15">
    <source>
        <dbReference type="EMBL" id="CAF3657874.1"/>
    </source>
</evidence>
<feature type="compositionally biased region" description="Acidic residues" evidence="11">
    <location>
        <begin position="364"/>
        <end position="373"/>
    </location>
</feature>
<comment type="pathway">
    <text evidence="1">Lipid metabolism.</text>
</comment>
<proteinExistence type="inferred from homology"/>
<dbReference type="AlphaFoldDB" id="A0A813XIZ2"/>
<evidence type="ECO:0000256" key="10">
    <source>
        <dbReference type="ARBA" id="ARBA00026101"/>
    </source>
</evidence>
<feature type="compositionally biased region" description="Basic and acidic residues" evidence="11">
    <location>
        <begin position="62"/>
        <end position="71"/>
    </location>
</feature>
<comment type="pathway">
    <text evidence="9">Phospholipid metabolism; phosphatidylcholine biosynthesis; phosphatidylcholine from phosphocholine: step 1/2.</text>
</comment>
<protein>
    <recommendedName>
        <fullName evidence="10">choline-phosphate cytidylyltransferase</fullName>
        <ecNumber evidence="10">2.7.7.15</ecNumber>
    </recommendedName>
</protein>
<dbReference type="OrthoDB" id="17102at2759"/>
<dbReference type="Proteomes" id="UP000663829">
    <property type="component" value="Unassembled WGS sequence"/>
</dbReference>
<dbReference type="Proteomes" id="UP000681722">
    <property type="component" value="Unassembled WGS sequence"/>
</dbReference>
<evidence type="ECO:0000256" key="2">
    <source>
        <dbReference type="ARBA" id="ARBA00010101"/>
    </source>
</evidence>
<keyword evidence="7" id="KW-0594">Phospholipid biosynthesis</keyword>
<dbReference type="Gene3D" id="3.40.50.620">
    <property type="entry name" value="HUPs"/>
    <property type="match status" value="1"/>
</dbReference>
<dbReference type="InterPro" id="IPR004821">
    <property type="entry name" value="Cyt_trans-like"/>
</dbReference>
<keyword evidence="5" id="KW-0548">Nucleotidyltransferase</keyword>
<feature type="domain" description="Cytidyltransferase-like" evidence="12">
    <location>
        <begin position="134"/>
        <end position="261"/>
    </location>
</feature>
<sequence length="410" mass="46609">MEGKSLDEWHDASADHSKLQQQMSVDSEVSSATQDTQKQSTSKKNSDPASSSSSSSASPNKTDQELDEQHKQSGSKRTMEFSSKININVDLNCGPAPLCYEEKAIKEREQCDYTIKITKEMADQNTAPRKIRIYADGIYDLFHAGHARQLMQAKNVFPNVYLLVGVCNDTLTNAKKGKTVMNEAERYESVRHCRYVDEIVTDAPWVLDDEFLTQNKIDFVAHDEIPYGADGHDDIYQHIKARGMFVVTQRTDGVSTSDIICRLVRDYDMYVRRNLARGYTAHDLNVGFLKGKSIQFQNKMDTVKSKIRTYEEESKTFMERWEDKSKEYIHSFLSLFERTRLALQRTRSPGMLTGGDRHELGSGSDEDIDDYQDDGGNTGETHIEYKNVDETHKNNNNDKKTTGANVDSND</sequence>
<name>A0A813XIZ2_9BILA</name>
<feature type="compositionally biased region" description="Basic and acidic residues" evidence="11">
    <location>
        <begin position="1"/>
        <end position="18"/>
    </location>
</feature>
<dbReference type="InterPro" id="IPR045049">
    <property type="entry name" value="Pcy1-like"/>
</dbReference>
<feature type="compositionally biased region" description="Polar residues" evidence="11">
    <location>
        <begin position="19"/>
        <end position="39"/>
    </location>
</feature>
<dbReference type="InterPro" id="IPR041723">
    <property type="entry name" value="CCT"/>
</dbReference>
<evidence type="ECO:0000256" key="3">
    <source>
        <dbReference type="ARBA" id="ARBA00022516"/>
    </source>
</evidence>
<evidence type="ECO:0000313" key="16">
    <source>
        <dbReference type="EMBL" id="CAF4087466.1"/>
    </source>
</evidence>
<comment type="caution">
    <text evidence="13">The sequence shown here is derived from an EMBL/GenBank/DDBJ whole genome shotgun (WGS) entry which is preliminary data.</text>
</comment>
<dbReference type="EMBL" id="CAJNOQ010001133">
    <property type="protein sequence ID" value="CAF0870647.1"/>
    <property type="molecule type" value="Genomic_DNA"/>
</dbReference>
<keyword evidence="17" id="KW-1185">Reference proteome</keyword>
<dbReference type="Proteomes" id="UP000682733">
    <property type="component" value="Unassembled WGS sequence"/>
</dbReference>
<comment type="similarity">
    <text evidence="2">Belongs to the cytidylyltransferase family.</text>
</comment>
<evidence type="ECO:0000256" key="5">
    <source>
        <dbReference type="ARBA" id="ARBA00022695"/>
    </source>
</evidence>
<evidence type="ECO:0000313" key="14">
    <source>
        <dbReference type="EMBL" id="CAF1282659.1"/>
    </source>
</evidence>
<dbReference type="Pfam" id="PF01467">
    <property type="entry name" value="CTP_transf_like"/>
    <property type="match status" value="1"/>
</dbReference>
<keyword evidence="4" id="KW-0808">Transferase</keyword>
<organism evidence="13 17">
    <name type="scientific">Didymodactylos carnosus</name>
    <dbReference type="NCBI Taxonomy" id="1234261"/>
    <lineage>
        <taxon>Eukaryota</taxon>
        <taxon>Metazoa</taxon>
        <taxon>Spiralia</taxon>
        <taxon>Gnathifera</taxon>
        <taxon>Rotifera</taxon>
        <taxon>Eurotatoria</taxon>
        <taxon>Bdelloidea</taxon>
        <taxon>Philodinida</taxon>
        <taxon>Philodinidae</taxon>
        <taxon>Didymodactylos</taxon>
    </lineage>
</organism>
<dbReference type="Proteomes" id="UP000677228">
    <property type="component" value="Unassembled WGS sequence"/>
</dbReference>
<evidence type="ECO:0000256" key="6">
    <source>
        <dbReference type="ARBA" id="ARBA00023098"/>
    </source>
</evidence>
<dbReference type="GO" id="GO:0004105">
    <property type="term" value="F:choline-phosphate cytidylyltransferase activity"/>
    <property type="evidence" value="ECO:0007669"/>
    <property type="project" value="UniProtKB-EC"/>
</dbReference>
<dbReference type="EMBL" id="CAJOBC010001132">
    <property type="protein sequence ID" value="CAF3657874.1"/>
    <property type="molecule type" value="Genomic_DNA"/>
</dbReference>
<dbReference type="SUPFAM" id="SSF52374">
    <property type="entry name" value="Nucleotidylyl transferase"/>
    <property type="match status" value="1"/>
</dbReference>
<dbReference type="EMBL" id="CAJNOK010018455">
    <property type="protein sequence ID" value="CAF1282659.1"/>
    <property type="molecule type" value="Genomic_DNA"/>
</dbReference>
<feature type="region of interest" description="Disordered" evidence="11">
    <location>
        <begin position="1"/>
        <end position="81"/>
    </location>
</feature>
<dbReference type="UniPathway" id="UPA00753">
    <property type="reaction ID" value="UER00739"/>
</dbReference>
<keyword evidence="3" id="KW-0444">Lipid biosynthesis</keyword>
<evidence type="ECO:0000256" key="1">
    <source>
        <dbReference type="ARBA" id="ARBA00005189"/>
    </source>
</evidence>
<dbReference type="PANTHER" id="PTHR10739:SF13">
    <property type="entry name" value="CHOLINE-PHOSPHATE CYTIDYLYLTRANSFERASE"/>
    <property type="match status" value="1"/>
</dbReference>
<evidence type="ECO:0000259" key="12">
    <source>
        <dbReference type="Pfam" id="PF01467"/>
    </source>
</evidence>
<feature type="compositionally biased region" description="Basic and acidic residues" evidence="11">
    <location>
        <begin position="381"/>
        <end position="401"/>
    </location>
</feature>
<feature type="region of interest" description="Disordered" evidence="11">
    <location>
        <begin position="347"/>
        <end position="410"/>
    </location>
</feature>
<feature type="compositionally biased region" description="Low complexity" evidence="11">
    <location>
        <begin position="40"/>
        <end position="61"/>
    </location>
</feature>
<accession>A0A813XIZ2</accession>
<dbReference type="PANTHER" id="PTHR10739">
    <property type="entry name" value="CYTIDYLYLTRANSFERASE"/>
    <property type="match status" value="1"/>
</dbReference>
<dbReference type="InterPro" id="IPR014729">
    <property type="entry name" value="Rossmann-like_a/b/a_fold"/>
</dbReference>
<evidence type="ECO:0000313" key="17">
    <source>
        <dbReference type="Proteomes" id="UP000663829"/>
    </source>
</evidence>
<evidence type="ECO:0000256" key="11">
    <source>
        <dbReference type="SAM" id="MobiDB-lite"/>
    </source>
</evidence>
<keyword evidence="8" id="KW-1208">Phospholipid metabolism</keyword>
<evidence type="ECO:0000256" key="8">
    <source>
        <dbReference type="ARBA" id="ARBA00023264"/>
    </source>
</evidence>
<keyword evidence="6" id="KW-0443">Lipid metabolism</keyword>
<dbReference type="FunFam" id="3.40.50.620:FF:000016">
    <property type="entry name" value="Putative choline-phosphate cytidylyltransferase B"/>
    <property type="match status" value="1"/>
</dbReference>
<reference evidence="13" key="1">
    <citation type="submission" date="2021-02" db="EMBL/GenBank/DDBJ databases">
        <authorList>
            <person name="Nowell W R."/>
        </authorList>
    </citation>
    <scope>NUCLEOTIDE SEQUENCE</scope>
</reference>